<reference evidence="2 4" key="1">
    <citation type="submission" date="2013-02" db="EMBL/GenBank/DDBJ databases">
        <title>The Genome Sequence of Enterococcus gilvus ATCC BAA-350.</title>
        <authorList>
            <consortium name="The Broad Institute Genome Sequencing Platform"/>
            <consortium name="The Broad Institute Genome Sequencing Center for Infectious Disease"/>
            <person name="Earl A.M."/>
            <person name="Gilmore M.S."/>
            <person name="Lebreton F."/>
            <person name="Walker B."/>
            <person name="Young S.K."/>
            <person name="Zeng Q."/>
            <person name="Gargeya S."/>
            <person name="Fitzgerald M."/>
            <person name="Haas B."/>
            <person name="Abouelleil A."/>
            <person name="Alvarado L."/>
            <person name="Arachchi H.M."/>
            <person name="Berlin A.M."/>
            <person name="Chapman S.B."/>
            <person name="Dewar J."/>
            <person name="Goldberg J."/>
            <person name="Griggs A."/>
            <person name="Gujja S."/>
            <person name="Hansen M."/>
            <person name="Howarth C."/>
            <person name="Imamovic A."/>
            <person name="Larimer J."/>
            <person name="McCowan C."/>
            <person name="Murphy C."/>
            <person name="Neiman D."/>
            <person name="Pearson M."/>
            <person name="Priest M."/>
            <person name="Roberts A."/>
            <person name="Saif S."/>
            <person name="Shea T."/>
            <person name="Sisk P."/>
            <person name="Sykes S."/>
            <person name="Wortman J."/>
            <person name="Nusbaum C."/>
            <person name="Birren B."/>
        </authorList>
    </citation>
    <scope>NUCLEOTIDE SEQUENCE [LARGE SCALE GENOMIC DNA]</scope>
    <source>
        <strain evidence="2 4">ATCC BAA-350</strain>
    </source>
</reference>
<dbReference type="PATRIC" id="fig|1158614.3.peg.322"/>
<dbReference type="EMBL" id="AJDQ01000003">
    <property type="protein sequence ID" value="EOI58257.1"/>
    <property type="molecule type" value="Genomic_DNA"/>
</dbReference>
<dbReference type="HOGENOM" id="CLU_1352891_0_0_9"/>
<protein>
    <recommendedName>
        <fullName evidence="6">WxL domain-containing protein</fullName>
    </recommendedName>
</protein>
<keyword evidence="1" id="KW-0732">Signal</keyword>
<dbReference type="AlphaFoldDB" id="R2Y788"/>
<dbReference type="Proteomes" id="UP000014160">
    <property type="component" value="Unassembled WGS sequence"/>
</dbReference>
<evidence type="ECO:0000313" key="2">
    <source>
        <dbReference type="EMBL" id="EOI58257.1"/>
    </source>
</evidence>
<dbReference type="EMBL" id="ASWH01000002">
    <property type="protein sequence ID" value="EOW78981.1"/>
    <property type="molecule type" value="Genomic_DNA"/>
</dbReference>
<name>R2Y788_9ENTE</name>
<dbReference type="Proteomes" id="UP000013750">
    <property type="component" value="Unassembled WGS sequence"/>
</dbReference>
<comment type="caution">
    <text evidence="2">The sequence shown here is derived from an EMBL/GenBank/DDBJ whole genome shotgun (WGS) entry which is preliminary data.</text>
</comment>
<evidence type="ECO:0000313" key="5">
    <source>
        <dbReference type="Proteomes" id="UP000014160"/>
    </source>
</evidence>
<accession>R2Y788</accession>
<sequence>MKTTTKLWTGLLIGTILTGGFQSIALADSVTGQTGSSPANVKVLDNDTPVDPLDPTKPDQDELTLESVPNAYNFETTVKNGKYTIDGTLKDQTVDVFNNRSSRTWSVKANVVNNSITANNSAKDTFSITNFKINDIALTGTGAQGIIAKSDAAPTKENNTGLLKTAVDSASIGFTDTNNVLKAGDTLTGTISYQLYNTADAQ</sequence>
<evidence type="ECO:0000313" key="3">
    <source>
        <dbReference type="EMBL" id="EOW78981.1"/>
    </source>
</evidence>
<feature type="signal peptide" evidence="1">
    <location>
        <begin position="1"/>
        <end position="27"/>
    </location>
</feature>
<organism evidence="2 4">
    <name type="scientific">Enterococcus gilvus ATCC BAA-350</name>
    <dbReference type="NCBI Taxonomy" id="1158614"/>
    <lineage>
        <taxon>Bacteria</taxon>
        <taxon>Bacillati</taxon>
        <taxon>Bacillota</taxon>
        <taxon>Bacilli</taxon>
        <taxon>Lactobacillales</taxon>
        <taxon>Enterococcaceae</taxon>
        <taxon>Enterococcus</taxon>
    </lineage>
</organism>
<feature type="chain" id="PRO_5004357210" description="WxL domain-containing protein" evidence="1">
    <location>
        <begin position="28"/>
        <end position="202"/>
    </location>
</feature>
<dbReference type="OrthoDB" id="2195184at2"/>
<evidence type="ECO:0000313" key="4">
    <source>
        <dbReference type="Proteomes" id="UP000013750"/>
    </source>
</evidence>
<reference evidence="3 5" key="2">
    <citation type="submission" date="2013-03" db="EMBL/GenBank/DDBJ databases">
        <title>The Genome Sequence of Enterococcus gilvus ATCC BAA-350 (PacBio/Illumina hybrid assembly).</title>
        <authorList>
            <consortium name="The Broad Institute Genomics Platform"/>
            <consortium name="The Broad Institute Genome Sequencing Center for Infectious Disease"/>
            <person name="Earl A."/>
            <person name="Russ C."/>
            <person name="Gilmore M."/>
            <person name="Surin D."/>
            <person name="Walker B."/>
            <person name="Young S."/>
            <person name="Zeng Q."/>
            <person name="Gargeya S."/>
            <person name="Fitzgerald M."/>
            <person name="Haas B."/>
            <person name="Abouelleil A."/>
            <person name="Allen A.W."/>
            <person name="Alvarado L."/>
            <person name="Arachchi H.M."/>
            <person name="Berlin A.M."/>
            <person name="Chapman S.B."/>
            <person name="Gainer-Dewar J."/>
            <person name="Goldberg J."/>
            <person name="Griggs A."/>
            <person name="Gujja S."/>
            <person name="Hansen M."/>
            <person name="Howarth C."/>
            <person name="Imamovic A."/>
            <person name="Ireland A."/>
            <person name="Larimer J."/>
            <person name="McCowan C."/>
            <person name="Murphy C."/>
            <person name="Pearson M."/>
            <person name="Poon T.W."/>
            <person name="Priest M."/>
            <person name="Roberts A."/>
            <person name="Saif S."/>
            <person name="Shea T."/>
            <person name="Sisk P."/>
            <person name="Sykes S."/>
            <person name="Wortman J."/>
            <person name="Nusbaum C."/>
            <person name="Birren B."/>
        </authorList>
    </citation>
    <scope>NUCLEOTIDE SEQUENCE [LARGE SCALE GENOMIC DNA]</scope>
    <source>
        <strain evidence="3 5">ATCC BAA-350</strain>
    </source>
</reference>
<evidence type="ECO:0000256" key="1">
    <source>
        <dbReference type="SAM" id="SignalP"/>
    </source>
</evidence>
<keyword evidence="5" id="KW-1185">Reference proteome</keyword>
<dbReference type="RefSeq" id="WP_010778780.1">
    <property type="nucleotide sequence ID" value="NZ_ASWH01000002.1"/>
</dbReference>
<dbReference type="eggNOG" id="ENOG5032IHM">
    <property type="taxonomic scope" value="Bacteria"/>
</dbReference>
<gene>
    <name evidence="3" type="ORF">I592_03119</name>
    <name evidence="2" type="ORF">UKC_00329</name>
</gene>
<evidence type="ECO:0008006" key="6">
    <source>
        <dbReference type="Google" id="ProtNLM"/>
    </source>
</evidence>
<proteinExistence type="predicted"/>